<organism evidence="1 2">
    <name type="scientific">Candidatus Auribacter fodinae</name>
    <dbReference type="NCBI Taxonomy" id="2093366"/>
    <lineage>
        <taxon>Bacteria</taxon>
        <taxon>Pseudomonadati</taxon>
        <taxon>Candidatus Auribacterota</taxon>
        <taxon>Candidatus Auribacteria</taxon>
        <taxon>Candidatus Auribacterales</taxon>
        <taxon>Candidatus Auribacteraceae</taxon>
        <taxon>Candidatus Auribacter</taxon>
    </lineage>
</organism>
<dbReference type="Proteomes" id="UP000266426">
    <property type="component" value="Unassembled WGS sequence"/>
</dbReference>
<gene>
    <name evidence="1" type="ORF">C4541_02400</name>
</gene>
<dbReference type="EMBL" id="QZJZ01000015">
    <property type="protein sequence ID" value="RJP61205.1"/>
    <property type="molecule type" value="Genomic_DNA"/>
</dbReference>
<name>A0A3A4RHY0_9BACT</name>
<dbReference type="AlphaFoldDB" id="A0A3A4RHY0"/>
<protein>
    <submittedName>
        <fullName evidence="1">Uncharacterized protein</fullName>
    </submittedName>
</protein>
<accession>A0A3A4RHY0</accession>
<evidence type="ECO:0000313" key="1">
    <source>
        <dbReference type="EMBL" id="RJP61205.1"/>
    </source>
</evidence>
<reference evidence="1 2" key="1">
    <citation type="journal article" date="2017" name="ISME J.">
        <title>Energy and carbon metabolisms in a deep terrestrial subsurface fluid microbial community.</title>
        <authorList>
            <person name="Momper L."/>
            <person name="Jungbluth S.P."/>
            <person name="Lee M.D."/>
            <person name="Amend J.P."/>
        </authorList>
    </citation>
    <scope>NUCLEOTIDE SEQUENCE [LARGE SCALE GENOMIC DNA]</scope>
    <source>
        <strain evidence="1">SURF_26</strain>
    </source>
</reference>
<sequence>MDHIVKKQNLTVQKSAEKSKFEQMQKIVKKDCVIFEETPFNVNKSLNKKTITDAEVILRKNGDVLTSIEVICPCGNKIEILCQYD</sequence>
<evidence type="ECO:0000313" key="2">
    <source>
        <dbReference type="Proteomes" id="UP000266426"/>
    </source>
</evidence>
<proteinExistence type="predicted"/>
<comment type="caution">
    <text evidence="1">The sequence shown here is derived from an EMBL/GenBank/DDBJ whole genome shotgun (WGS) entry which is preliminary data.</text>
</comment>